<reference evidence="2 3" key="1">
    <citation type="journal article" date="2021" name="Sci. Rep.">
        <title>The genome of the diatom Chaetoceros tenuissimus carries an ancient integrated fragment of an extant virus.</title>
        <authorList>
            <person name="Hongo Y."/>
            <person name="Kimura K."/>
            <person name="Takaki Y."/>
            <person name="Yoshida Y."/>
            <person name="Baba S."/>
            <person name="Kobayashi G."/>
            <person name="Nagasaki K."/>
            <person name="Hano T."/>
            <person name="Tomaru Y."/>
        </authorList>
    </citation>
    <scope>NUCLEOTIDE SEQUENCE [LARGE SCALE GENOMIC DNA]</scope>
    <source>
        <strain evidence="2 3">NIES-3715</strain>
    </source>
</reference>
<protein>
    <recommendedName>
        <fullName evidence="4">AP2/ERF domain-containing protein</fullName>
    </recommendedName>
</protein>
<keyword evidence="3" id="KW-1185">Reference proteome</keyword>
<sequence length="432" mass="48908">MPYEDDPTWTSGISDNESEQAAKNRKKKKTKAKAKTSDYTGVSWQSSNKRYRTQIFYRRQIHIGTFMLQADAAEAYDHVLRSLPPHIRNRFVQNFAYDALYQAAREKEIKERHGQLESQMTLDSFVKQCTPKFLNETQILTKFGLIPSDSNGRLRDRVQKEDDNDQKGFLTDDRKAHFANDSSDDDADLRKAKKPRVSPESTLPNNGRQSIENEVIDLTFSDDDNDESISISRAVPVESVKSTSMKRSESVTASVSVKVGEKIYPSFEVELPVESVKSTSMKRTESVTASASSSASVKVKEETVNSRVVQTTKTNASHSIVAENRPATEQNQARTINQMSAAQVSPTHNATTNLVNTHLVLKEPLMRIFGIQSMAEVITEYCKALCRKGYGNEQFLTLEILKGLKEDQLEEMLDFMQPAHILMVKKWIRDHK</sequence>
<organism evidence="2 3">
    <name type="scientific">Chaetoceros tenuissimus</name>
    <dbReference type="NCBI Taxonomy" id="426638"/>
    <lineage>
        <taxon>Eukaryota</taxon>
        <taxon>Sar</taxon>
        <taxon>Stramenopiles</taxon>
        <taxon>Ochrophyta</taxon>
        <taxon>Bacillariophyta</taxon>
        <taxon>Coscinodiscophyceae</taxon>
        <taxon>Chaetocerotophycidae</taxon>
        <taxon>Chaetocerotales</taxon>
        <taxon>Chaetocerotaceae</taxon>
        <taxon>Chaetoceros</taxon>
    </lineage>
</organism>
<evidence type="ECO:0000313" key="3">
    <source>
        <dbReference type="Proteomes" id="UP001054902"/>
    </source>
</evidence>
<feature type="region of interest" description="Disordered" evidence="1">
    <location>
        <begin position="1"/>
        <end position="39"/>
    </location>
</feature>
<proteinExistence type="predicted"/>
<feature type="region of interest" description="Disordered" evidence="1">
    <location>
        <begin position="151"/>
        <end position="210"/>
    </location>
</feature>
<feature type="compositionally biased region" description="Polar residues" evidence="1">
    <location>
        <begin position="199"/>
        <end position="210"/>
    </location>
</feature>
<gene>
    <name evidence="2" type="ORF">CTEN210_16087</name>
</gene>
<dbReference type="AlphaFoldDB" id="A0AAD3HDU2"/>
<evidence type="ECO:0008006" key="4">
    <source>
        <dbReference type="Google" id="ProtNLM"/>
    </source>
</evidence>
<dbReference type="EMBL" id="BLLK01000069">
    <property type="protein sequence ID" value="GFH59611.1"/>
    <property type="molecule type" value="Genomic_DNA"/>
</dbReference>
<accession>A0AAD3HDU2</accession>
<feature type="compositionally biased region" description="Basic residues" evidence="1">
    <location>
        <begin position="23"/>
        <end position="34"/>
    </location>
</feature>
<name>A0AAD3HDU2_9STRA</name>
<evidence type="ECO:0000256" key="1">
    <source>
        <dbReference type="SAM" id="MobiDB-lite"/>
    </source>
</evidence>
<evidence type="ECO:0000313" key="2">
    <source>
        <dbReference type="EMBL" id="GFH59611.1"/>
    </source>
</evidence>
<feature type="compositionally biased region" description="Basic and acidic residues" evidence="1">
    <location>
        <begin position="152"/>
        <end position="161"/>
    </location>
</feature>
<dbReference type="Proteomes" id="UP001054902">
    <property type="component" value="Unassembled WGS sequence"/>
</dbReference>
<comment type="caution">
    <text evidence="2">The sequence shown here is derived from an EMBL/GenBank/DDBJ whole genome shotgun (WGS) entry which is preliminary data.</text>
</comment>